<dbReference type="eggNOG" id="ENOG50338HV">
    <property type="taxonomic scope" value="Bacteria"/>
</dbReference>
<evidence type="ECO:0000313" key="1">
    <source>
        <dbReference type="EMBL" id="BAB51260.1"/>
    </source>
</evidence>
<protein>
    <submittedName>
        <fullName evidence="1">Mlr4654 protein</fullName>
    </submittedName>
</protein>
<sequence>MRSQQKAPPGNSSKSERQAWAAMRFCGGDSGGPTVTLFRMAVLAALVCTTSAEAADMAFFVKNLRKEGVAVELFSRDRETVWPGNGKVFLIDPNSQKSVPLSCNSGERICYGAWVDGNDRISAGVGPDNDQPCDNCCFICVEHTTETIDLVP</sequence>
<accession>Q98DL1</accession>
<dbReference type="HOGENOM" id="CLU_144807_0_0_5"/>
<proteinExistence type="predicted"/>
<evidence type="ECO:0000313" key="2">
    <source>
        <dbReference type="Proteomes" id="UP000000552"/>
    </source>
</evidence>
<reference evidence="1 2" key="1">
    <citation type="journal article" date="2000" name="DNA Res.">
        <title>Complete genome structure of the nitrogen-fixing symbiotic bacterium Mesorhizobium loti.</title>
        <authorList>
            <person name="Kaneko T."/>
            <person name="Nakamura Y."/>
            <person name="Sato S."/>
            <person name="Asamizu E."/>
            <person name="Kato T."/>
            <person name="Sasamoto S."/>
            <person name="Watanabe A."/>
            <person name="Idesawa K."/>
            <person name="Ishikawa A."/>
            <person name="Kawashima K."/>
            <person name="Kimura T."/>
            <person name="Kishida Y."/>
            <person name="Kiyokawa C."/>
            <person name="Kohara M."/>
            <person name="Matsumoto M."/>
            <person name="Matsuno A."/>
            <person name="Mochizuki Y."/>
            <person name="Nakayama S."/>
            <person name="Nakazaki N."/>
            <person name="Shimpo S."/>
            <person name="Sugimoto M."/>
            <person name="Takeuchi C."/>
            <person name="Yamada M."/>
            <person name="Tabata S."/>
        </authorList>
    </citation>
    <scope>NUCLEOTIDE SEQUENCE [LARGE SCALE GENOMIC DNA]</scope>
    <source>
        <strain evidence="2">LMG 29417 / CECT 9101 / MAFF 303099</strain>
    </source>
</reference>
<dbReference type="KEGG" id="mlo:mlr4654"/>
<organism evidence="1 2">
    <name type="scientific">Mesorhizobium japonicum (strain LMG 29417 / CECT 9101 / MAFF 303099)</name>
    <name type="common">Mesorhizobium loti (strain MAFF 303099)</name>
    <dbReference type="NCBI Taxonomy" id="266835"/>
    <lineage>
        <taxon>Bacteria</taxon>
        <taxon>Pseudomonadati</taxon>
        <taxon>Pseudomonadota</taxon>
        <taxon>Alphaproteobacteria</taxon>
        <taxon>Hyphomicrobiales</taxon>
        <taxon>Phyllobacteriaceae</taxon>
        <taxon>Mesorhizobium</taxon>
    </lineage>
</organism>
<dbReference type="Proteomes" id="UP000000552">
    <property type="component" value="Chromosome"/>
</dbReference>
<gene>
    <name evidence="1" type="ordered locus">mlr4654</name>
</gene>
<dbReference type="AlphaFoldDB" id="Q98DL1"/>
<dbReference type="EMBL" id="BA000012">
    <property type="protein sequence ID" value="BAB51260.1"/>
    <property type="molecule type" value="Genomic_DNA"/>
</dbReference>
<name>Q98DL1_RHILO</name>